<sequence length="81" mass="8849">MSKQPVRVLQQRPPLPPQAQPVQQLQHPMQQPGRSTPMMMGAGDALETCRNSSKDNRGSVPSSVGHHNMSASIPLDLFTAY</sequence>
<feature type="compositionally biased region" description="Low complexity" evidence="1">
    <location>
        <begin position="1"/>
        <end position="12"/>
    </location>
</feature>
<protein>
    <submittedName>
        <fullName evidence="2">Uncharacterized protein</fullName>
    </submittedName>
</protein>
<dbReference type="AlphaFoldDB" id="A0A2A6C034"/>
<proteinExistence type="predicted"/>
<reference evidence="3" key="1">
    <citation type="journal article" date="2008" name="Nat. Genet.">
        <title>The Pristionchus pacificus genome provides a unique perspective on nematode lifestyle and parasitism.</title>
        <authorList>
            <person name="Dieterich C."/>
            <person name="Clifton S.W."/>
            <person name="Schuster L.N."/>
            <person name="Chinwalla A."/>
            <person name="Delehaunty K."/>
            <person name="Dinkelacker I."/>
            <person name="Fulton L."/>
            <person name="Fulton R."/>
            <person name="Godfrey J."/>
            <person name="Minx P."/>
            <person name="Mitreva M."/>
            <person name="Roeseler W."/>
            <person name="Tian H."/>
            <person name="Witte H."/>
            <person name="Yang S.P."/>
            <person name="Wilson R.K."/>
            <person name="Sommer R.J."/>
        </authorList>
    </citation>
    <scope>NUCLEOTIDE SEQUENCE [LARGE SCALE GENOMIC DNA]</scope>
    <source>
        <strain evidence="3">PS312</strain>
    </source>
</reference>
<feature type="region of interest" description="Disordered" evidence="1">
    <location>
        <begin position="1"/>
        <end position="69"/>
    </location>
</feature>
<keyword evidence="3" id="KW-1185">Reference proteome</keyword>
<feature type="compositionally biased region" description="Low complexity" evidence="1">
    <location>
        <begin position="20"/>
        <end position="34"/>
    </location>
</feature>
<evidence type="ECO:0000313" key="2">
    <source>
        <dbReference type="EnsemblMetazoa" id="PPA05120.1"/>
    </source>
</evidence>
<evidence type="ECO:0000313" key="3">
    <source>
        <dbReference type="Proteomes" id="UP000005239"/>
    </source>
</evidence>
<dbReference type="Proteomes" id="UP000005239">
    <property type="component" value="Unassembled WGS sequence"/>
</dbReference>
<gene>
    <name evidence="2" type="primary">WBGene00094674</name>
</gene>
<organism evidence="2 3">
    <name type="scientific">Pristionchus pacificus</name>
    <name type="common">Parasitic nematode worm</name>
    <dbReference type="NCBI Taxonomy" id="54126"/>
    <lineage>
        <taxon>Eukaryota</taxon>
        <taxon>Metazoa</taxon>
        <taxon>Ecdysozoa</taxon>
        <taxon>Nematoda</taxon>
        <taxon>Chromadorea</taxon>
        <taxon>Rhabditida</taxon>
        <taxon>Rhabditina</taxon>
        <taxon>Diplogasteromorpha</taxon>
        <taxon>Diplogasteroidea</taxon>
        <taxon>Neodiplogasteridae</taxon>
        <taxon>Pristionchus</taxon>
    </lineage>
</organism>
<accession>A0A2A6C034</accession>
<reference evidence="2" key="2">
    <citation type="submission" date="2022-06" db="UniProtKB">
        <authorList>
            <consortium name="EnsemblMetazoa"/>
        </authorList>
    </citation>
    <scope>IDENTIFICATION</scope>
    <source>
        <strain evidence="2">PS312</strain>
    </source>
</reference>
<dbReference type="EnsemblMetazoa" id="PPA05120.1">
    <property type="protein sequence ID" value="PPA05120.1"/>
    <property type="gene ID" value="WBGene00094674"/>
</dbReference>
<accession>A0A8R1YAS4</accession>
<name>A0A2A6C034_PRIPA</name>
<evidence type="ECO:0000256" key="1">
    <source>
        <dbReference type="SAM" id="MobiDB-lite"/>
    </source>
</evidence>